<feature type="signal peptide" evidence="1">
    <location>
        <begin position="1"/>
        <end position="20"/>
    </location>
</feature>
<dbReference type="InterPro" id="IPR032710">
    <property type="entry name" value="NTF2-like_dom_sf"/>
</dbReference>
<evidence type="ECO:0000313" key="2">
    <source>
        <dbReference type="EMBL" id="PZX93311.1"/>
    </source>
</evidence>
<dbReference type="InterPro" id="IPR039437">
    <property type="entry name" value="FrzH/put_lumazine-bd"/>
</dbReference>
<evidence type="ECO:0000256" key="1">
    <source>
        <dbReference type="SAM" id="SignalP"/>
    </source>
</evidence>
<reference evidence="2 3" key="1">
    <citation type="submission" date="2018-06" db="EMBL/GenBank/DDBJ databases">
        <title>Flavobacterium sp IMCC34762, genome.</title>
        <authorList>
            <person name="Joung Y."/>
            <person name="Cho J."/>
            <person name="Song J."/>
        </authorList>
    </citation>
    <scope>NUCLEOTIDE SEQUENCE [LARGE SCALE GENOMIC DNA]</scope>
    <source>
        <strain evidence="2 3">IMCC34762</strain>
    </source>
</reference>
<gene>
    <name evidence="2" type="ORF">DOS84_10615</name>
</gene>
<dbReference type="Gene3D" id="3.10.450.50">
    <property type="match status" value="1"/>
</dbReference>
<dbReference type="Pfam" id="PF12893">
    <property type="entry name" value="Lumazine_bd_2"/>
    <property type="match status" value="1"/>
</dbReference>
<organism evidence="2 3">
    <name type="scientific">Flavobacterium aquariorum</name>
    <dbReference type="NCBI Taxonomy" id="2217670"/>
    <lineage>
        <taxon>Bacteria</taxon>
        <taxon>Pseudomonadati</taxon>
        <taxon>Bacteroidota</taxon>
        <taxon>Flavobacteriia</taxon>
        <taxon>Flavobacteriales</taxon>
        <taxon>Flavobacteriaceae</taxon>
        <taxon>Flavobacterium</taxon>
    </lineage>
</organism>
<dbReference type="AlphaFoldDB" id="A0A2W7TSU4"/>
<proteinExistence type="predicted"/>
<name>A0A2W7TSU4_9FLAO</name>
<dbReference type="SUPFAM" id="SSF54427">
    <property type="entry name" value="NTF2-like"/>
    <property type="match status" value="1"/>
</dbReference>
<dbReference type="Proteomes" id="UP000249177">
    <property type="component" value="Unassembled WGS sequence"/>
</dbReference>
<feature type="chain" id="PRO_5016147635" evidence="1">
    <location>
        <begin position="21"/>
        <end position="151"/>
    </location>
</feature>
<accession>A0A2W7TSU4</accession>
<protein>
    <submittedName>
        <fullName evidence="2">Nuclear transport factor 2 family protein</fullName>
    </submittedName>
</protein>
<sequence length="151" mass="17084">MKKFAILIALMFCVTSGLKAQNNIKMENQQEDVLAITDAVENCYFKGIYEGDVILLGSIFNPGTLVYGDVKGQPYFKTVDLYLEGVKNRQSPKDSGKPFKGEILNIKVVNSIAVAEINVKMYDFNYRDFLSFHKINGKWLIVNKMLTDLSK</sequence>
<keyword evidence="1" id="KW-0732">Signal</keyword>
<dbReference type="OrthoDB" id="8445243at2"/>
<keyword evidence="3" id="KW-1185">Reference proteome</keyword>
<comment type="caution">
    <text evidence="2">The sequence shown here is derived from an EMBL/GenBank/DDBJ whole genome shotgun (WGS) entry which is preliminary data.</text>
</comment>
<dbReference type="EMBL" id="QKXH01000006">
    <property type="protein sequence ID" value="PZX93311.1"/>
    <property type="molecule type" value="Genomic_DNA"/>
</dbReference>
<evidence type="ECO:0000313" key="3">
    <source>
        <dbReference type="Proteomes" id="UP000249177"/>
    </source>
</evidence>